<dbReference type="RefSeq" id="WP_072601361.1">
    <property type="nucleotide sequence ID" value="NZ_CP018171.1"/>
</dbReference>
<dbReference type="OrthoDB" id="9804822at2"/>
<evidence type="ECO:0000256" key="3">
    <source>
        <dbReference type="ARBA" id="ARBA00022475"/>
    </source>
</evidence>
<keyword evidence="4 7" id="KW-0812">Transmembrane</keyword>
<reference evidence="9" key="1">
    <citation type="submission" date="2016-11" db="EMBL/GenBank/DDBJ databases">
        <title>Mesorhizobium oceanicum sp. nov., isolated from deep seawater in South China Sea.</title>
        <authorList>
            <person name="Fu G.-Y."/>
        </authorList>
    </citation>
    <scope>NUCLEOTIDE SEQUENCE [LARGE SCALE GENOMIC DNA]</scope>
    <source>
        <strain evidence="9">B7</strain>
    </source>
</reference>
<dbReference type="KEGG" id="meso:BSQ44_00080"/>
<sequence length="205" mass="21788">MTVEFLITSLIVVLIPGTGVVYTVATGLSSGRAASVAAAFGCTLGIIPAILASVAGLAAILHTSALLFQVLKYAGAAYLLYLAWQTLRDSGALQFSSLDAAQRPSLARVIRTGFLINILNPKLSVFFFAFLPQFIHPGSASAVAQMLTLGAIFMAMTFLVFVIYGSFAAMVGERILRSETVMTWMRRTVALAFAGFGLRLALADR</sequence>
<organism evidence="8 9">
    <name type="scientific">Aquibium oceanicum</name>
    <dbReference type="NCBI Taxonomy" id="1670800"/>
    <lineage>
        <taxon>Bacteria</taxon>
        <taxon>Pseudomonadati</taxon>
        <taxon>Pseudomonadota</taxon>
        <taxon>Alphaproteobacteria</taxon>
        <taxon>Hyphomicrobiales</taxon>
        <taxon>Phyllobacteriaceae</taxon>
        <taxon>Aquibium</taxon>
    </lineage>
</organism>
<evidence type="ECO:0000313" key="9">
    <source>
        <dbReference type="Proteomes" id="UP000182840"/>
    </source>
</evidence>
<evidence type="ECO:0000313" key="8">
    <source>
        <dbReference type="EMBL" id="APH69948.1"/>
    </source>
</evidence>
<protein>
    <submittedName>
        <fullName evidence="8">Lysine transporter LysE</fullName>
    </submittedName>
</protein>
<evidence type="ECO:0000256" key="1">
    <source>
        <dbReference type="ARBA" id="ARBA00004651"/>
    </source>
</evidence>
<evidence type="ECO:0000256" key="5">
    <source>
        <dbReference type="ARBA" id="ARBA00022989"/>
    </source>
</evidence>
<feature type="transmembrane region" description="Helical" evidence="7">
    <location>
        <begin position="114"/>
        <end position="135"/>
    </location>
</feature>
<feature type="transmembrane region" description="Helical" evidence="7">
    <location>
        <begin position="6"/>
        <end position="25"/>
    </location>
</feature>
<feature type="transmembrane region" description="Helical" evidence="7">
    <location>
        <begin position="147"/>
        <end position="172"/>
    </location>
</feature>
<dbReference type="Pfam" id="PF01810">
    <property type="entry name" value="LysE"/>
    <property type="match status" value="1"/>
</dbReference>
<keyword evidence="6 7" id="KW-0472">Membrane</keyword>
<proteinExistence type="inferred from homology"/>
<evidence type="ECO:0000256" key="2">
    <source>
        <dbReference type="ARBA" id="ARBA00007928"/>
    </source>
</evidence>
<keyword evidence="3" id="KW-1003">Cell membrane</keyword>
<accession>A0A1L3SKN7</accession>
<dbReference type="STRING" id="1670800.BSQ44_00080"/>
<name>A0A1L3SKN7_9HYPH</name>
<dbReference type="PANTHER" id="PTHR30086">
    <property type="entry name" value="ARGININE EXPORTER PROTEIN ARGO"/>
    <property type="match status" value="1"/>
</dbReference>
<feature type="transmembrane region" description="Helical" evidence="7">
    <location>
        <begin position="66"/>
        <end position="84"/>
    </location>
</feature>
<dbReference type="PIRSF" id="PIRSF006324">
    <property type="entry name" value="LeuE"/>
    <property type="match status" value="1"/>
</dbReference>
<dbReference type="Proteomes" id="UP000182840">
    <property type="component" value="Chromosome"/>
</dbReference>
<dbReference type="PANTHER" id="PTHR30086:SF14">
    <property type="entry name" value="HOMOSERINE_HOMOSERINE LACTONE EFFLUX PROTEIN"/>
    <property type="match status" value="1"/>
</dbReference>
<feature type="transmembrane region" description="Helical" evidence="7">
    <location>
        <begin position="37"/>
        <end position="60"/>
    </location>
</feature>
<comment type="similarity">
    <text evidence="2">Belongs to the Rht family.</text>
</comment>
<evidence type="ECO:0000256" key="7">
    <source>
        <dbReference type="SAM" id="Phobius"/>
    </source>
</evidence>
<dbReference type="EMBL" id="CP018171">
    <property type="protein sequence ID" value="APH69948.1"/>
    <property type="molecule type" value="Genomic_DNA"/>
</dbReference>
<dbReference type="GO" id="GO:0005886">
    <property type="term" value="C:plasma membrane"/>
    <property type="evidence" value="ECO:0007669"/>
    <property type="project" value="UniProtKB-SubCell"/>
</dbReference>
<evidence type="ECO:0000256" key="6">
    <source>
        <dbReference type="ARBA" id="ARBA00023136"/>
    </source>
</evidence>
<feature type="transmembrane region" description="Helical" evidence="7">
    <location>
        <begin position="184"/>
        <end position="202"/>
    </location>
</feature>
<dbReference type="GO" id="GO:0042970">
    <property type="term" value="F:homoserine transmembrane transporter activity"/>
    <property type="evidence" value="ECO:0007669"/>
    <property type="project" value="TreeGrafter"/>
</dbReference>
<evidence type="ECO:0000256" key="4">
    <source>
        <dbReference type="ARBA" id="ARBA00022692"/>
    </source>
</evidence>
<gene>
    <name evidence="8" type="ORF">BSQ44_00080</name>
</gene>
<dbReference type="InterPro" id="IPR001123">
    <property type="entry name" value="LeuE-type"/>
</dbReference>
<keyword evidence="5 7" id="KW-1133">Transmembrane helix</keyword>
<dbReference type="AlphaFoldDB" id="A0A1L3SKN7"/>
<keyword evidence="9" id="KW-1185">Reference proteome</keyword>
<comment type="subcellular location">
    <subcellularLocation>
        <location evidence="1">Cell membrane</location>
        <topology evidence="1">Multi-pass membrane protein</topology>
    </subcellularLocation>
</comment>